<name>A0ABR4LWJ8_9EURO</name>
<dbReference type="SUPFAM" id="SSF56112">
    <property type="entry name" value="Protein kinase-like (PK-like)"/>
    <property type="match status" value="1"/>
</dbReference>
<dbReference type="PROSITE" id="PS50011">
    <property type="entry name" value="PROTEIN_KINASE_DOM"/>
    <property type="match status" value="1"/>
</dbReference>
<gene>
    <name evidence="2" type="ORF">BJX67DRAFT_379850</name>
</gene>
<sequence length="197" mass="21999">MELCSAVAWLESLGHVHGDIRPPNLLLDAEDHLKLTDFDSVALIGEPYAGTAPPWARLLGCEAGSDNGTFGMCGAKAEQFAIGSIIYFMTRGYEPYEHETLAEGGPEIVKRLQKMVFPKLDGGDLDRIIEKCWNGSFSSLCVLLEEVKLLGGAIQLPRATSLNREHCDKIQKECVHLIQVDYWLEIYREVDYVLCLR</sequence>
<feature type="domain" description="Protein kinase" evidence="1">
    <location>
        <begin position="1"/>
        <end position="197"/>
    </location>
</feature>
<dbReference type="Proteomes" id="UP001610432">
    <property type="component" value="Unassembled WGS sequence"/>
</dbReference>
<dbReference type="EMBL" id="JBFXLQ010000012">
    <property type="protein sequence ID" value="KAL2868915.1"/>
    <property type="molecule type" value="Genomic_DNA"/>
</dbReference>
<evidence type="ECO:0000259" key="1">
    <source>
        <dbReference type="PROSITE" id="PS50011"/>
    </source>
</evidence>
<dbReference type="InterPro" id="IPR011009">
    <property type="entry name" value="Kinase-like_dom_sf"/>
</dbReference>
<proteinExistence type="predicted"/>
<dbReference type="Gene3D" id="1.10.510.10">
    <property type="entry name" value="Transferase(Phosphotransferase) domain 1"/>
    <property type="match status" value="1"/>
</dbReference>
<dbReference type="Pfam" id="PF00069">
    <property type="entry name" value="Pkinase"/>
    <property type="match status" value="1"/>
</dbReference>
<evidence type="ECO:0000313" key="3">
    <source>
        <dbReference type="Proteomes" id="UP001610432"/>
    </source>
</evidence>
<evidence type="ECO:0000313" key="2">
    <source>
        <dbReference type="EMBL" id="KAL2868915.1"/>
    </source>
</evidence>
<keyword evidence="3" id="KW-1185">Reference proteome</keyword>
<comment type="caution">
    <text evidence="2">The sequence shown here is derived from an EMBL/GenBank/DDBJ whole genome shotgun (WGS) entry which is preliminary data.</text>
</comment>
<reference evidence="2 3" key="1">
    <citation type="submission" date="2024-07" db="EMBL/GenBank/DDBJ databases">
        <title>Section-level genome sequencing and comparative genomics of Aspergillus sections Usti and Cavernicolus.</title>
        <authorList>
            <consortium name="Lawrence Berkeley National Laboratory"/>
            <person name="Nybo J.L."/>
            <person name="Vesth T.C."/>
            <person name="Theobald S."/>
            <person name="Frisvad J.C."/>
            <person name="Larsen T.O."/>
            <person name="Kjaerboelling I."/>
            <person name="Rothschild-Mancinelli K."/>
            <person name="Lyhne E.K."/>
            <person name="Kogle M.E."/>
            <person name="Barry K."/>
            <person name="Clum A."/>
            <person name="Na H."/>
            <person name="Ledsgaard L."/>
            <person name="Lin J."/>
            <person name="Lipzen A."/>
            <person name="Kuo A."/>
            <person name="Riley R."/>
            <person name="Mondo S."/>
            <person name="Labutti K."/>
            <person name="Haridas S."/>
            <person name="Pangalinan J."/>
            <person name="Salamov A.A."/>
            <person name="Simmons B.A."/>
            <person name="Magnuson J.K."/>
            <person name="Chen J."/>
            <person name="Drula E."/>
            <person name="Henrissat B."/>
            <person name="Wiebenga A."/>
            <person name="Lubbers R.J."/>
            <person name="Gomes A.C."/>
            <person name="Macurrencykelacurrency M.R."/>
            <person name="Stajich J."/>
            <person name="Grigoriev I.V."/>
            <person name="Mortensen U.H."/>
            <person name="De Vries R.P."/>
            <person name="Baker S.E."/>
            <person name="Andersen M.R."/>
        </authorList>
    </citation>
    <scope>NUCLEOTIDE SEQUENCE [LARGE SCALE GENOMIC DNA]</scope>
    <source>
        <strain evidence="2 3">CBS 449.75</strain>
    </source>
</reference>
<dbReference type="RefSeq" id="XP_070887894.1">
    <property type="nucleotide sequence ID" value="XM_071032670.1"/>
</dbReference>
<organism evidence="2 3">
    <name type="scientific">Aspergillus lucknowensis</name>
    <dbReference type="NCBI Taxonomy" id="176173"/>
    <lineage>
        <taxon>Eukaryota</taxon>
        <taxon>Fungi</taxon>
        <taxon>Dikarya</taxon>
        <taxon>Ascomycota</taxon>
        <taxon>Pezizomycotina</taxon>
        <taxon>Eurotiomycetes</taxon>
        <taxon>Eurotiomycetidae</taxon>
        <taxon>Eurotiales</taxon>
        <taxon>Aspergillaceae</taxon>
        <taxon>Aspergillus</taxon>
        <taxon>Aspergillus subgen. Nidulantes</taxon>
    </lineage>
</organism>
<dbReference type="InterPro" id="IPR000719">
    <property type="entry name" value="Prot_kinase_dom"/>
</dbReference>
<accession>A0ABR4LWJ8</accession>
<dbReference type="GeneID" id="98147742"/>
<protein>
    <recommendedName>
        <fullName evidence="1">Protein kinase domain-containing protein</fullName>
    </recommendedName>
</protein>